<organism evidence="1 2">
    <name type="scientific">Aliivibrio fischeri (strain ATCC 700601 / ES114)</name>
    <name type="common">Vibrio fischeri</name>
    <dbReference type="NCBI Taxonomy" id="312309"/>
    <lineage>
        <taxon>Bacteria</taxon>
        <taxon>Pseudomonadati</taxon>
        <taxon>Pseudomonadota</taxon>
        <taxon>Gammaproteobacteria</taxon>
        <taxon>Vibrionales</taxon>
        <taxon>Vibrionaceae</taxon>
        <taxon>Aliivibrio</taxon>
    </lineage>
</organism>
<evidence type="ECO:0008006" key="3">
    <source>
        <dbReference type="Google" id="ProtNLM"/>
    </source>
</evidence>
<protein>
    <recommendedName>
        <fullName evidence="3">DUF1289 domain-containing protein</fullName>
    </recommendedName>
</protein>
<proteinExistence type="predicted"/>
<dbReference type="EnsemblBacteria" id="AAW87366">
    <property type="protein sequence ID" value="AAW87366"/>
    <property type="gene ID" value="VF_A0296"/>
</dbReference>
<dbReference type="OrthoDB" id="8911262at2"/>
<dbReference type="Proteomes" id="UP000000537">
    <property type="component" value="Chromosome II"/>
</dbReference>
<evidence type="ECO:0000313" key="1">
    <source>
        <dbReference type="EMBL" id="AAW87366.1"/>
    </source>
</evidence>
<dbReference type="HOGENOM" id="CLU_179407_0_0_6"/>
<keyword evidence="2" id="KW-1185">Reference proteome</keyword>
<dbReference type="Pfam" id="PF06945">
    <property type="entry name" value="DUF1289"/>
    <property type="match status" value="1"/>
</dbReference>
<reference evidence="1 2" key="2">
    <citation type="journal article" date="2008" name="BMC Genomics">
        <title>Comparative genomics-based investigation of resequencing targets in Vibrio fischeri: focus on point miscalls and artefactual expansions.</title>
        <authorList>
            <person name="Mandel M.J."/>
            <person name="Stabb E.V."/>
            <person name="Ruby E.G."/>
        </authorList>
    </citation>
    <scope>NUCLEOTIDE SEQUENCE [LARGE SCALE GENOMIC DNA]</scope>
    <source>
        <strain evidence="2">ATCC 700601 / ES114</strain>
    </source>
</reference>
<dbReference type="InterPro" id="IPR032720">
    <property type="entry name" value="Cys_rich_CWC"/>
</dbReference>
<dbReference type="KEGG" id="vfi:VF_A0296"/>
<dbReference type="InterPro" id="IPR010710">
    <property type="entry name" value="DUF1289"/>
</dbReference>
<name>Q5E0T0_ALIF1</name>
<accession>Q5E0T0</accession>
<dbReference type="Pfam" id="PF14375">
    <property type="entry name" value="Cys_rich_CWC"/>
    <property type="match status" value="1"/>
</dbReference>
<gene>
    <name evidence="1" type="ordered locus">VF_A0296</name>
</gene>
<evidence type="ECO:0000313" key="2">
    <source>
        <dbReference type="Proteomes" id="UP000000537"/>
    </source>
</evidence>
<dbReference type="AlphaFoldDB" id="Q5E0T0"/>
<dbReference type="PATRIC" id="fig|312309.11.peg.2900"/>
<dbReference type="STRING" id="312309.VF_A0296"/>
<reference evidence="1 2" key="1">
    <citation type="journal article" date="2005" name="Proc. Natl. Acad. Sci. U.S.A.">
        <title>Complete genome sequence of Vibrio fischeri: a symbiotic bacterium with pathogenic congeners.</title>
        <authorList>
            <person name="Ruby E.G."/>
            <person name="Urbanowski M."/>
            <person name="Campbell J."/>
            <person name="Dunn A."/>
            <person name="Faini M."/>
            <person name="Gunsalus R."/>
            <person name="Lostroh P."/>
            <person name="Lupp C."/>
            <person name="McCann J."/>
            <person name="Millikan D."/>
            <person name="Schaefer A."/>
            <person name="Stabb E."/>
            <person name="Stevens A."/>
            <person name="Visick K."/>
            <person name="Whistler C."/>
            <person name="Greenberg E.P."/>
        </authorList>
    </citation>
    <scope>NUCLEOTIDE SEQUENCE [LARGE SCALE GENOMIC DNA]</scope>
    <source>
        <strain evidence="2">ATCC 700601 / ES114</strain>
    </source>
</reference>
<dbReference type="eggNOG" id="COG3313">
    <property type="taxonomic scope" value="Bacteria"/>
</dbReference>
<dbReference type="EMBL" id="CP000021">
    <property type="protein sequence ID" value="AAW87366.1"/>
    <property type="molecule type" value="Genomic_DNA"/>
</dbReference>
<sequence>MSCMGFKDIERSKMKSPCRAACKNEGGICSGCKRTMKEILEWRDLGEDGREKIMGVLSGEITTHLCPECGGSAQCDIAMGKATCWCFELEPRSVNLTSDTSTCLCRHCLVKKPVS</sequence>